<dbReference type="Proteomes" id="UP001066276">
    <property type="component" value="Chromosome 2_1"/>
</dbReference>
<evidence type="ECO:0000313" key="2">
    <source>
        <dbReference type="EMBL" id="KAJ1199029.1"/>
    </source>
</evidence>
<gene>
    <name evidence="2" type="ORF">NDU88_002867</name>
</gene>
<organism evidence="2 3">
    <name type="scientific">Pleurodeles waltl</name>
    <name type="common">Iberian ribbed newt</name>
    <dbReference type="NCBI Taxonomy" id="8319"/>
    <lineage>
        <taxon>Eukaryota</taxon>
        <taxon>Metazoa</taxon>
        <taxon>Chordata</taxon>
        <taxon>Craniata</taxon>
        <taxon>Vertebrata</taxon>
        <taxon>Euteleostomi</taxon>
        <taxon>Amphibia</taxon>
        <taxon>Batrachia</taxon>
        <taxon>Caudata</taxon>
        <taxon>Salamandroidea</taxon>
        <taxon>Salamandridae</taxon>
        <taxon>Pleurodelinae</taxon>
        <taxon>Pleurodeles</taxon>
    </lineage>
</organism>
<evidence type="ECO:0000313" key="3">
    <source>
        <dbReference type="Proteomes" id="UP001066276"/>
    </source>
</evidence>
<proteinExistence type="predicted"/>
<sequence>MSCSNNAPAPVSHTVRCTRSSLGRSEQFSPHSPSGLRNMQGRGSACDRGTLLHSRLQQRGRAPPRPANGTSGSSDLKRSLGAQGSMPDARATPPPPARGPPRLANPRSSGPRWPSLLVAKPHPQDSSFYTLKAWG</sequence>
<name>A0AAV7VG87_PLEWA</name>
<accession>A0AAV7VG87</accession>
<comment type="caution">
    <text evidence="2">The sequence shown here is derived from an EMBL/GenBank/DDBJ whole genome shotgun (WGS) entry which is preliminary data.</text>
</comment>
<dbReference type="AlphaFoldDB" id="A0AAV7VG87"/>
<keyword evidence="3" id="KW-1185">Reference proteome</keyword>
<dbReference type="EMBL" id="JANPWB010000003">
    <property type="protein sequence ID" value="KAJ1199029.1"/>
    <property type="molecule type" value="Genomic_DNA"/>
</dbReference>
<reference evidence="2" key="1">
    <citation type="journal article" date="2022" name="bioRxiv">
        <title>Sequencing and chromosome-scale assembly of the giantPleurodeles waltlgenome.</title>
        <authorList>
            <person name="Brown T."/>
            <person name="Elewa A."/>
            <person name="Iarovenko S."/>
            <person name="Subramanian E."/>
            <person name="Araus A.J."/>
            <person name="Petzold A."/>
            <person name="Susuki M."/>
            <person name="Suzuki K.-i.T."/>
            <person name="Hayashi T."/>
            <person name="Toyoda A."/>
            <person name="Oliveira C."/>
            <person name="Osipova E."/>
            <person name="Leigh N.D."/>
            <person name="Simon A."/>
            <person name="Yun M.H."/>
        </authorList>
    </citation>
    <scope>NUCLEOTIDE SEQUENCE</scope>
    <source>
        <strain evidence="2">20211129_DDA</strain>
        <tissue evidence="2">Liver</tissue>
    </source>
</reference>
<feature type="region of interest" description="Disordered" evidence="1">
    <location>
        <begin position="1"/>
        <end position="135"/>
    </location>
</feature>
<evidence type="ECO:0000256" key="1">
    <source>
        <dbReference type="SAM" id="MobiDB-lite"/>
    </source>
</evidence>
<protein>
    <submittedName>
        <fullName evidence="2">Uncharacterized protein</fullName>
    </submittedName>
</protein>
<feature type="compositionally biased region" description="Polar residues" evidence="1">
    <location>
        <begin position="15"/>
        <end position="37"/>
    </location>
</feature>